<feature type="transmembrane region" description="Helical" evidence="1">
    <location>
        <begin position="20"/>
        <end position="41"/>
    </location>
</feature>
<comment type="caution">
    <text evidence="2">The sequence shown here is derived from an EMBL/GenBank/DDBJ whole genome shotgun (WGS) entry which is preliminary data.</text>
</comment>
<dbReference type="InterPro" id="IPR036357">
    <property type="entry name" value="PSI_PsaI_sf"/>
</dbReference>
<keyword evidence="4" id="KW-0002">3D-structure</keyword>
<sequence>MMVDMTQLTGDYAASWLPWIMIPLVFYILPFPVFAIVFLWIQKEVSEEIKETDNNLAEIGELEVPNS</sequence>
<organism evidence="2 3">
    <name type="scientific">Fischerella thermalis JSC-11</name>
    <dbReference type="NCBI Taxonomy" id="741277"/>
    <lineage>
        <taxon>Bacteria</taxon>
        <taxon>Bacillati</taxon>
        <taxon>Cyanobacteriota</taxon>
        <taxon>Cyanophyceae</taxon>
        <taxon>Nostocales</taxon>
        <taxon>Hapalosiphonaceae</taxon>
        <taxon>Fischerella</taxon>
    </lineage>
</organism>
<evidence type="ECO:0007829" key="4">
    <source>
        <dbReference type="PDB" id="7LX0"/>
    </source>
</evidence>
<keyword evidence="1" id="KW-1133">Transmembrane helix</keyword>
<protein>
    <recommendedName>
        <fullName evidence="5">Photosystem I reaction center subunit VIII</fullName>
    </recommendedName>
</protein>
<dbReference type="SMR" id="G6FMF2"/>
<keyword evidence="1" id="KW-0472">Membrane</keyword>
<dbReference type="PDB" id="7LX0">
    <property type="method" value="EM"/>
    <property type="resolution" value="2.96 A"/>
    <property type="chains" value="I/R/i=1-67"/>
</dbReference>
<dbReference type="GO" id="GO:0015979">
    <property type="term" value="P:photosynthesis"/>
    <property type="evidence" value="ECO:0007669"/>
    <property type="project" value="InterPro"/>
</dbReference>
<dbReference type="Proteomes" id="UP000004344">
    <property type="component" value="Unassembled WGS sequence"/>
</dbReference>
<dbReference type="RefSeq" id="WP_009453711.1">
    <property type="nucleotide sequence ID" value="NZ_AGIZ01000001.1"/>
</dbReference>
<dbReference type="EMBL" id="AGIZ01000001">
    <property type="protein sequence ID" value="EHC19232.1"/>
    <property type="molecule type" value="Genomic_DNA"/>
</dbReference>
<evidence type="ECO:0000313" key="2">
    <source>
        <dbReference type="EMBL" id="EHC19232.1"/>
    </source>
</evidence>
<evidence type="ECO:0000313" key="3">
    <source>
        <dbReference type="Proteomes" id="UP000004344"/>
    </source>
</evidence>
<reference evidence="4" key="2">
    <citation type="journal article" date="2021" name="BBA Adv">
        <title>Quantitative assessment of chlorophyll types in cryo-EM maps of photosystem I acclimated to far-red light.</title>
        <authorList>
            <person name="Gisriel C.J."/>
            <person name="Huang H.L."/>
            <person name="Reiss K.M."/>
            <person name="Flesher D.A."/>
            <person name="Batista V.S."/>
            <person name="Bryant D.A."/>
            <person name="Brudvig G.W."/>
            <person name="Wang J."/>
        </authorList>
    </citation>
    <scope>STRUCTURE BY ELECTRON MICROSCOPY (2.96 ANGSTROMS)</scope>
</reference>
<evidence type="ECO:0008006" key="5">
    <source>
        <dbReference type="Google" id="ProtNLM"/>
    </source>
</evidence>
<reference evidence="2 3" key="1">
    <citation type="submission" date="2011-09" db="EMBL/GenBank/DDBJ databases">
        <title>The draft genome of Fischerella sp. JSC-11.</title>
        <authorList>
            <consortium name="US DOE Joint Genome Institute (JGI-PGF)"/>
            <person name="Lucas S."/>
            <person name="Han J."/>
            <person name="Lapidus A."/>
            <person name="Cheng J.-F."/>
            <person name="Goodwin L."/>
            <person name="Pitluck S."/>
            <person name="Peters L."/>
            <person name="Land M.L."/>
            <person name="Hauser L."/>
            <person name="Sarkisova S."/>
            <person name="Bryant D.A."/>
            <person name="Brown I."/>
            <person name="Woyke T.J."/>
        </authorList>
    </citation>
    <scope>NUCLEOTIDE SEQUENCE [LARGE SCALE GENOMIC DNA]</scope>
    <source>
        <strain evidence="2 3">JSC-11</strain>
    </source>
</reference>
<keyword evidence="1" id="KW-0812">Transmembrane</keyword>
<keyword evidence="3" id="KW-1185">Reference proteome</keyword>
<dbReference type="PATRIC" id="fig|741277.3.peg.58"/>
<gene>
    <name evidence="2" type="ORF">FJSC11DRAFT_0049</name>
</gene>
<name>G6FMF2_9CYAN</name>
<dbReference type="GO" id="GO:0009522">
    <property type="term" value="C:photosystem I"/>
    <property type="evidence" value="ECO:0007669"/>
    <property type="project" value="InterPro"/>
</dbReference>
<evidence type="ECO:0000256" key="1">
    <source>
        <dbReference type="SAM" id="Phobius"/>
    </source>
</evidence>
<proteinExistence type="evidence at protein level"/>
<dbReference type="AlphaFoldDB" id="G6FMF2"/>
<accession>G6FMF2</accession>
<dbReference type="SUPFAM" id="SSF81540">
    <property type="entry name" value="Subunit VIII of photosystem I reaction centre, PsaI"/>
    <property type="match status" value="1"/>
</dbReference>